<evidence type="ECO:0000256" key="6">
    <source>
        <dbReference type="ARBA" id="ARBA00022490"/>
    </source>
</evidence>
<evidence type="ECO:0000256" key="2">
    <source>
        <dbReference type="ARBA" id="ARBA00004496"/>
    </source>
</evidence>
<comment type="catalytic activity">
    <reaction evidence="1">
        <text>1-(5-phospho-beta-D-ribosyl)-5-[(5-phospho-beta-D-ribosylamino)methylideneamino]imidazole-4-carboxamide = 5-[(5-phospho-1-deoxy-D-ribulos-1-ylimino)methylamino]-1-(5-phospho-beta-D-ribosyl)imidazole-4-carboxamide</text>
        <dbReference type="Rhea" id="RHEA:15469"/>
        <dbReference type="ChEBI" id="CHEBI:58435"/>
        <dbReference type="ChEBI" id="CHEBI:58525"/>
        <dbReference type="EC" id="5.3.1.16"/>
    </reaction>
</comment>
<feature type="non-terminal residue" evidence="10">
    <location>
        <position position="154"/>
    </location>
</feature>
<comment type="similarity">
    <text evidence="4">Belongs to the HisA/HisF family.</text>
</comment>
<dbReference type="UniPathway" id="UPA00031">
    <property type="reaction ID" value="UER00009"/>
</dbReference>
<dbReference type="GO" id="GO:0005737">
    <property type="term" value="C:cytoplasm"/>
    <property type="evidence" value="ECO:0007669"/>
    <property type="project" value="UniProtKB-SubCell"/>
</dbReference>
<dbReference type="InterPro" id="IPR013785">
    <property type="entry name" value="Aldolase_TIM"/>
</dbReference>
<dbReference type="PANTHER" id="PTHR43090:SF2">
    <property type="entry name" value="1-(5-PHOSPHORIBOSYL)-5-[(5-PHOSPHORIBOSYLAMINO)METHYLIDENEAMINO] IMIDAZOLE-4-CARBOXAMIDE ISOMERASE"/>
    <property type="match status" value="1"/>
</dbReference>
<dbReference type="GO" id="GO:0000162">
    <property type="term" value="P:L-tryptophan biosynthetic process"/>
    <property type="evidence" value="ECO:0007669"/>
    <property type="project" value="TreeGrafter"/>
</dbReference>
<evidence type="ECO:0000313" key="10">
    <source>
        <dbReference type="EMBL" id="KKK53583.1"/>
    </source>
</evidence>
<evidence type="ECO:0000256" key="1">
    <source>
        <dbReference type="ARBA" id="ARBA00000901"/>
    </source>
</evidence>
<keyword evidence="8" id="KW-0368">Histidine biosynthesis</keyword>
<keyword evidence="7" id="KW-0028">Amino-acid biosynthesis</keyword>
<evidence type="ECO:0000256" key="5">
    <source>
        <dbReference type="ARBA" id="ARBA00012550"/>
    </source>
</evidence>
<dbReference type="GO" id="GO:0000105">
    <property type="term" value="P:L-histidine biosynthetic process"/>
    <property type="evidence" value="ECO:0007669"/>
    <property type="project" value="UniProtKB-UniPathway"/>
</dbReference>
<dbReference type="Pfam" id="PF00977">
    <property type="entry name" value="His_biosynth"/>
    <property type="match status" value="1"/>
</dbReference>
<sequence>MLIIPAIDLKDGKCVRLLQGRAEDVTLYSDDPAATARRWAGSGAELIHLVDLDGAFSGRQRNLDAIKSIRSAVDTPLELGGGIRDMDTIGMLIDLGIDRIILGTAATEDPDMLQRACQKYPGRVLAGIDAKDGMVAIKGWVEVTDHKATELAKA</sequence>
<protein>
    <recommendedName>
        <fullName evidence="5">1-(5-phosphoribosyl)-5-[(5-phosphoribosylamino)methylideneamino]imidazole-4-carboxamideisomerase</fullName>
        <ecNumber evidence="5">5.3.1.16</ecNumber>
    </recommendedName>
</protein>
<proteinExistence type="inferred from homology"/>
<dbReference type="PANTHER" id="PTHR43090">
    <property type="entry name" value="1-(5-PHOSPHORIBOSYL)-5-[(5-PHOSPHORIBOSYLAMINO)METHYLIDENEAMINO] IMIDAZOLE-4-CARBOXAMIDE ISOMERASE"/>
    <property type="match status" value="1"/>
</dbReference>
<dbReference type="EC" id="5.3.1.16" evidence="5"/>
<dbReference type="InterPro" id="IPR011060">
    <property type="entry name" value="RibuloseP-bd_barrel"/>
</dbReference>
<dbReference type="EMBL" id="LAZR01066429">
    <property type="protein sequence ID" value="KKK53583.1"/>
    <property type="molecule type" value="Genomic_DNA"/>
</dbReference>
<comment type="caution">
    <text evidence="10">The sequence shown here is derived from an EMBL/GenBank/DDBJ whole genome shotgun (WGS) entry which is preliminary data.</text>
</comment>
<dbReference type="InterPro" id="IPR044524">
    <property type="entry name" value="Isoase_HisA-like"/>
</dbReference>
<name>A0A0F8WAD4_9ZZZZ</name>
<evidence type="ECO:0000256" key="3">
    <source>
        <dbReference type="ARBA" id="ARBA00005133"/>
    </source>
</evidence>
<organism evidence="10">
    <name type="scientific">marine sediment metagenome</name>
    <dbReference type="NCBI Taxonomy" id="412755"/>
    <lineage>
        <taxon>unclassified sequences</taxon>
        <taxon>metagenomes</taxon>
        <taxon>ecological metagenomes</taxon>
    </lineage>
</organism>
<keyword evidence="6" id="KW-0963">Cytoplasm</keyword>
<keyword evidence="9" id="KW-0413">Isomerase</keyword>
<gene>
    <name evidence="10" type="ORF">LCGC14_3093340</name>
</gene>
<dbReference type="InterPro" id="IPR006062">
    <property type="entry name" value="His_biosynth"/>
</dbReference>
<dbReference type="AlphaFoldDB" id="A0A0F8WAD4"/>
<dbReference type="InterPro" id="IPR023016">
    <property type="entry name" value="HisA/PriA"/>
</dbReference>
<dbReference type="CDD" id="cd04732">
    <property type="entry name" value="HisA"/>
    <property type="match status" value="1"/>
</dbReference>
<evidence type="ECO:0000256" key="9">
    <source>
        <dbReference type="ARBA" id="ARBA00023235"/>
    </source>
</evidence>
<dbReference type="SUPFAM" id="SSF51366">
    <property type="entry name" value="Ribulose-phoshate binding barrel"/>
    <property type="match status" value="1"/>
</dbReference>
<dbReference type="Gene3D" id="3.20.20.70">
    <property type="entry name" value="Aldolase class I"/>
    <property type="match status" value="1"/>
</dbReference>
<dbReference type="GO" id="GO:0003949">
    <property type="term" value="F:1-(5-phosphoribosyl)-5-[(5-phosphoribosylamino)methylideneamino]imidazole-4-carboxamide isomerase activity"/>
    <property type="evidence" value="ECO:0007669"/>
    <property type="project" value="UniProtKB-EC"/>
</dbReference>
<reference evidence="10" key="1">
    <citation type="journal article" date="2015" name="Nature">
        <title>Complex archaea that bridge the gap between prokaryotes and eukaryotes.</title>
        <authorList>
            <person name="Spang A."/>
            <person name="Saw J.H."/>
            <person name="Jorgensen S.L."/>
            <person name="Zaremba-Niedzwiedzka K."/>
            <person name="Martijn J."/>
            <person name="Lind A.E."/>
            <person name="van Eijk R."/>
            <person name="Schleper C."/>
            <person name="Guy L."/>
            <person name="Ettema T.J."/>
        </authorList>
    </citation>
    <scope>NUCLEOTIDE SEQUENCE</scope>
</reference>
<evidence type="ECO:0000256" key="8">
    <source>
        <dbReference type="ARBA" id="ARBA00023102"/>
    </source>
</evidence>
<comment type="pathway">
    <text evidence="3">Amino-acid biosynthesis; L-histidine biosynthesis; L-histidine from 5-phospho-alpha-D-ribose 1-diphosphate: step 4/9.</text>
</comment>
<evidence type="ECO:0000256" key="4">
    <source>
        <dbReference type="ARBA" id="ARBA00009667"/>
    </source>
</evidence>
<accession>A0A0F8WAD4</accession>
<evidence type="ECO:0000256" key="7">
    <source>
        <dbReference type="ARBA" id="ARBA00022605"/>
    </source>
</evidence>
<comment type="subcellular location">
    <subcellularLocation>
        <location evidence="2">Cytoplasm</location>
    </subcellularLocation>
</comment>